<dbReference type="AlphaFoldDB" id="A0A2T2N7X6"/>
<keyword evidence="3" id="KW-1185">Reference proteome</keyword>
<feature type="signal peptide" evidence="1">
    <location>
        <begin position="1"/>
        <end position="17"/>
    </location>
</feature>
<proteinExistence type="predicted"/>
<organism evidence="2 3">
    <name type="scientific">Corynespora cassiicola Philippines</name>
    <dbReference type="NCBI Taxonomy" id="1448308"/>
    <lineage>
        <taxon>Eukaryota</taxon>
        <taxon>Fungi</taxon>
        <taxon>Dikarya</taxon>
        <taxon>Ascomycota</taxon>
        <taxon>Pezizomycotina</taxon>
        <taxon>Dothideomycetes</taxon>
        <taxon>Pleosporomycetidae</taxon>
        <taxon>Pleosporales</taxon>
        <taxon>Corynesporascaceae</taxon>
        <taxon>Corynespora</taxon>
    </lineage>
</organism>
<feature type="chain" id="PRO_5015690600" description="Apple domain-containing protein" evidence="1">
    <location>
        <begin position="18"/>
        <end position="192"/>
    </location>
</feature>
<dbReference type="EMBL" id="KZ678144">
    <property type="protein sequence ID" value="PSN61480.1"/>
    <property type="molecule type" value="Genomic_DNA"/>
</dbReference>
<name>A0A2T2N7X6_CORCC</name>
<evidence type="ECO:0000256" key="1">
    <source>
        <dbReference type="SAM" id="SignalP"/>
    </source>
</evidence>
<reference evidence="2 3" key="1">
    <citation type="journal article" date="2018" name="Front. Microbiol.">
        <title>Genome-Wide Analysis of Corynespora cassiicola Leaf Fall Disease Putative Effectors.</title>
        <authorList>
            <person name="Lopez D."/>
            <person name="Ribeiro S."/>
            <person name="Label P."/>
            <person name="Fumanal B."/>
            <person name="Venisse J.S."/>
            <person name="Kohler A."/>
            <person name="de Oliveira R.R."/>
            <person name="Labutti K."/>
            <person name="Lipzen A."/>
            <person name="Lail K."/>
            <person name="Bauer D."/>
            <person name="Ohm R.A."/>
            <person name="Barry K.W."/>
            <person name="Spatafora J."/>
            <person name="Grigoriev I.V."/>
            <person name="Martin F.M."/>
            <person name="Pujade-Renaud V."/>
        </authorList>
    </citation>
    <scope>NUCLEOTIDE SEQUENCE [LARGE SCALE GENOMIC DNA]</scope>
    <source>
        <strain evidence="2 3">Philippines</strain>
    </source>
</reference>
<keyword evidence="1" id="KW-0732">Signal</keyword>
<evidence type="ECO:0008006" key="4">
    <source>
        <dbReference type="Google" id="ProtNLM"/>
    </source>
</evidence>
<evidence type="ECO:0000313" key="2">
    <source>
        <dbReference type="EMBL" id="PSN61480.1"/>
    </source>
</evidence>
<gene>
    <name evidence="2" type="ORF">BS50DRAFT_578478</name>
</gene>
<sequence>MHFFKVVPLLLVTSVMASPAPAPIPAPTPAPELQKRDCAQDNCMRAMKNRLLTAVPFCSTYTTEAAATIPTWATAQCQSNPTRVSSACNCLQTDTLKKVYGPVDGTNYTIFNQAVNIRSRPDISWDDQFNECFNFCHSYGSMCQTFSFVQMDGFNGGPGGLYLCYIYTTGFQPAFIASATNWTGNVVYQRGG</sequence>
<dbReference type="Proteomes" id="UP000240883">
    <property type="component" value="Unassembled WGS sequence"/>
</dbReference>
<dbReference type="OrthoDB" id="3563695at2759"/>
<evidence type="ECO:0000313" key="3">
    <source>
        <dbReference type="Proteomes" id="UP000240883"/>
    </source>
</evidence>
<protein>
    <recommendedName>
        <fullName evidence="4">Apple domain-containing protein</fullName>
    </recommendedName>
</protein>
<accession>A0A2T2N7X6</accession>